<evidence type="ECO:0000256" key="5">
    <source>
        <dbReference type="ARBA" id="ARBA00023110"/>
    </source>
</evidence>
<dbReference type="SUPFAM" id="SSF54534">
    <property type="entry name" value="FKBP-like"/>
    <property type="match status" value="1"/>
</dbReference>
<dbReference type="InterPro" id="IPR046357">
    <property type="entry name" value="PPIase_dom_sf"/>
</dbReference>
<organism evidence="12 13">
    <name type="scientific">Igneacidithiobacillus copahuensis</name>
    <dbReference type="NCBI Taxonomy" id="2724909"/>
    <lineage>
        <taxon>Bacteria</taxon>
        <taxon>Pseudomonadati</taxon>
        <taxon>Pseudomonadota</taxon>
        <taxon>Acidithiobacillia</taxon>
        <taxon>Acidithiobacillales</taxon>
        <taxon>Acidithiobacillaceae</taxon>
        <taxon>Igneacidithiobacillus</taxon>
    </lineage>
</organism>
<evidence type="ECO:0000256" key="4">
    <source>
        <dbReference type="ARBA" id="ARBA00022490"/>
    </source>
</evidence>
<evidence type="ECO:0000256" key="2">
    <source>
        <dbReference type="ARBA" id="ARBA00004496"/>
    </source>
</evidence>
<dbReference type="EMBL" id="JAAXYO010000048">
    <property type="protein sequence ID" value="MBU2787585.1"/>
    <property type="molecule type" value="Genomic_DNA"/>
</dbReference>
<evidence type="ECO:0000313" key="13">
    <source>
        <dbReference type="Proteomes" id="UP001197378"/>
    </source>
</evidence>
<keyword evidence="5 9" id="KW-0697">Rotamase</keyword>
<dbReference type="AlphaFoldDB" id="A0AAE2YNZ9"/>
<dbReference type="EC" id="5.2.1.8" evidence="10"/>
<gene>
    <name evidence="12" type="ORF">HFQ13_05085</name>
</gene>
<comment type="similarity">
    <text evidence="3 10">Belongs to the FKBP-type PPIase family.</text>
</comment>
<keyword evidence="4" id="KW-0963">Cytoplasm</keyword>
<comment type="caution">
    <text evidence="12">The sequence shown here is derived from an EMBL/GenBank/DDBJ whole genome shotgun (WGS) entry which is preliminary data.</text>
</comment>
<dbReference type="RefSeq" id="WP_215872043.1">
    <property type="nucleotide sequence ID" value="NZ_JAAXYO010000048.1"/>
</dbReference>
<evidence type="ECO:0000256" key="1">
    <source>
        <dbReference type="ARBA" id="ARBA00000971"/>
    </source>
</evidence>
<evidence type="ECO:0000256" key="6">
    <source>
        <dbReference type="ARBA" id="ARBA00023186"/>
    </source>
</evidence>
<dbReference type="Pfam" id="PF00254">
    <property type="entry name" value="FKBP_C"/>
    <property type="match status" value="1"/>
</dbReference>
<evidence type="ECO:0000256" key="10">
    <source>
        <dbReference type="RuleBase" id="RU003915"/>
    </source>
</evidence>
<sequence length="161" mass="17514">MKIAKDCVVTLDYTLTDEDGEILDSSEGDEPLVYLHGHGDIVPGLERALNGHQVGDQVEADVSPEDGYGDWDEDLVDVVGKEDFDDPEELEVGAQFEVDTDEGVRIATVIEMEGEDITVDLNHPLAGMNLHFAVKVLDVRAASAEELAHGHVHGPHGHEHD</sequence>
<evidence type="ECO:0000256" key="9">
    <source>
        <dbReference type="PROSITE-ProRule" id="PRU00277"/>
    </source>
</evidence>
<dbReference type="GO" id="GO:0042026">
    <property type="term" value="P:protein refolding"/>
    <property type="evidence" value="ECO:0007669"/>
    <property type="project" value="UniProtKB-ARBA"/>
</dbReference>
<dbReference type="Proteomes" id="UP001197378">
    <property type="component" value="Unassembled WGS sequence"/>
</dbReference>
<reference evidence="12" key="1">
    <citation type="journal article" date="2021" name="ISME J.">
        <title>Genomic evolution of the class Acidithiobacillia: deep-branching Proteobacteria living in extreme acidic conditions.</title>
        <authorList>
            <person name="Moya-Beltran A."/>
            <person name="Beard S."/>
            <person name="Rojas-Villalobos C."/>
            <person name="Issotta F."/>
            <person name="Gallardo Y."/>
            <person name="Ulloa R."/>
            <person name="Giaveno A."/>
            <person name="Degli Esposti M."/>
            <person name="Johnson D.B."/>
            <person name="Quatrini R."/>
        </authorList>
    </citation>
    <scope>NUCLEOTIDE SEQUENCE</scope>
    <source>
        <strain evidence="12">VAN18-1</strain>
    </source>
</reference>
<name>A0AAE2YNZ9_9PROT</name>
<keyword evidence="13" id="KW-1185">Reference proteome</keyword>
<evidence type="ECO:0000256" key="7">
    <source>
        <dbReference type="ARBA" id="ARBA00023235"/>
    </source>
</evidence>
<evidence type="ECO:0000313" key="12">
    <source>
        <dbReference type="EMBL" id="MBU2787585.1"/>
    </source>
</evidence>
<protein>
    <recommendedName>
        <fullName evidence="10">Peptidyl-prolyl cis-trans isomerase</fullName>
        <ecNumber evidence="10">5.2.1.8</ecNumber>
    </recommendedName>
</protein>
<proteinExistence type="inferred from homology"/>
<keyword evidence="7 9" id="KW-0413">Isomerase</keyword>
<evidence type="ECO:0000256" key="3">
    <source>
        <dbReference type="ARBA" id="ARBA00006577"/>
    </source>
</evidence>
<dbReference type="PROSITE" id="PS50059">
    <property type="entry name" value="FKBP_PPIASE"/>
    <property type="match status" value="1"/>
</dbReference>
<dbReference type="PANTHER" id="PTHR47861">
    <property type="entry name" value="FKBP-TYPE PEPTIDYL-PROLYL CIS-TRANS ISOMERASE SLYD"/>
    <property type="match status" value="1"/>
</dbReference>
<comment type="subcellular location">
    <subcellularLocation>
        <location evidence="2">Cytoplasm</location>
    </subcellularLocation>
</comment>
<comment type="function">
    <text evidence="8">Also involved in hydrogenase metallocenter assembly, probably by participating in the nickel insertion step. This function in hydrogenase biosynthesis requires chaperone activity and the presence of the metal-binding domain, but not PPIase activity.</text>
</comment>
<evidence type="ECO:0000256" key="8">
    <source>
        <dbReference type="ARBA" id="ARBA00037071"/>
    </source>
</evidence>
<comment type="catalytic activity">
    <reaction evidence="1 9 10">
        <text>[protein]-peptidylproline (omega=180) = [protein]-peptidylproline (omega=0)</text>
        <dbReference type="Rhea" id="RHEA:16237"/>
        <dbReference type="Rhea" id="RHEA-COMP:10747"/>
        <dbReference type="Rhea" id="RHEA-COMP:10748"/>
        <dbReference type="ChEBI" id="CHEBI:83833"/>
        <dbReference type="ChEBI" id="CHEBI:83834"/>
        <dbReference type="EC" id="5.2.1.8"/>
    </reaction>
</comment>
<accession>A0AAE2YNZ9</accession>
<keyword evidence="6" id="KW-0143">Chaperone</keyword>
<dbReference type="GO" id="GO:0003755">
    <property type="term" value="F:peptidyl-prolyl cis-trans isomerase activity"/>
    <property type="evidence" value="ECO:0007669"/>
    <property type="project" value="UniProtKB-UniRule"/>
</dbReference>
<feature type="domain" description="PPIase FKBP-type" evidence="11">
    <location>
        <begin position="6"/>
        <end position="70"/>
    </location>
</feature>
<dbReference type="GO" id="GO:0005737">
    <property type="term" value="C:cytoplasm"/>
    <property type="evidence" value="ECO:0007669"/>
    <property type="project" value="UniProtKB-SubCell"/>
</dbReference>
<dbReference type="Gene3D" id="3.10.50.40">
    <property type="match status" value="1"/>
</dbReference>
<dbReference type="InterPro" id="IPR001179">
    <property type="entry name" value="PPIase_FKBP_dom"/>
</dbReference>
<evidence type="ECO:0000259" key="11">
    <source>
        <dbReference type="PROSITE" id="PS50059"/>
    </source>
</evidence>
<dbReference type="PANTHER" id="PTHR47861:SF3">
    <property type="entry name" value="FKBP-TYPE PEPTIDYL-PROLYL CIS-TRANS ISOMERASE SLYD"/>
    <property type="match status" value="1"/>
</dbReference>